<name>A0A0L1JPB7_9RHOB</name>
<keyword evidence="1" id="KW-1133">Transmembrane helix</keyword>
<feature type="transmembrane region" description="Helical" evidence="1">
    <location>
        <begin position="285"/>
        <end position="303"/>
    </location>
</feature>
<dbReference type="InterPro" id="IPR012830">
    <property type="entry name" value="Citrate_utilization_prot_B"/>
</dbReference>
<dbReference type="Gene3D" id="1.20.950.20">
    <property type="entry name" value="Transmembrane di-heme cytochromes, Chain C"/>
    <property type="match status" value="1"/>
</dbReference>
<dbReference type="Proteomes" id="UP000036938">
    <property type="component" value="Unassembled WGS sequence"/>
</dbReference>
<gene>
    <name evidence="2" type="ORF">ATO11_12440</name>
</gene>
<dbReference type="NCBIfam" id="TIGR02484">
    <property type="entry name" value="CitB"/>
    <property type="match status" value="1"/>
</dbReference>
<protein>
    <submittedName>
        <fullName evidence="2">4Fe-4S ferredoxin</fullName>
    </submittedName>
</protein>
<dbReference type="OrthoDB" id="9765258at2"/>
<feature type="transmembrane region" description="Helical" evidence="1">
    <location>
        <begin position="127"/>
        <end position="153"/>
    </location>
</feature>
<evidence type="ECO:0000256" key="1">
    <source>
        <dbReference type="SAM" id="Phobius"/>
    </source>
</evidence>
<proteinExistence type="predicted"/>
<dbReference type="InterPro" id="IPR036197">
    <property type="entry name" value="NarG-like_sf"/>
</dbReference>
<feature type="transmembrane region" description="Helical" evidence="1">
    <location>
        <begin position="211"/>
        <end position="232"/>
    </location>
</feature>
<feature type="transmembrane region" description="Helical" evidence="1">
    <location>
        <begin position="244"/>
        <end position="265"/>
    </location>
</feature>
<accession>A0A0L1JPB7</accession>
<organism evidence="2 3">
    <name type="scientific">Pseudaestuariivita atlantica</name>
    <dbReference type="NCBI Taxonomy" id="1317121"/>
    <lineage>
        <taxon>Bacteria</taxon>
        <taxon>Pseudomonadati</taxon>
        <taxon>Pseudomonadota</taxon>
        <taxon>Alphaproteobacteria</taxon>
        <taxon>Rhodobacterales</taxon>
        <taxon>Paracoccaceae</taxon>
        <taxon>Pseudaestuariivita</taxon>
    </lineage>
</organism>
<keyword evidence="3" id="KW-1185">Reference proteome</keyword>
<evidence type="ECO:0000313" key="2">
    <source>
        <dbReference type="EMBL" id="KNG93258.1"/>
    </source>
</evidence>
<feature type="transmembrane region" description="Helical" evidence="1">
    <location>
        <begin position="101"/>
        <end position="121"/>
    </location>
</feature>
<sequence>MSTDAVTEARRQLEICNACRYCEGYCSAFPAITRLRAFADADITQIANLCHNCRGCYYACQYTAPHEFDLNLPAALATVRRESWEEYAVPAVLGRVFHTRAWAVTAVLVLGFALIVALMRAGDGAGFYAWMPHSVMVAIFAPAFLLPFAALALGVRRYWRDVGGTPVRWRHVAAASKRTARMADLSGGHGEGCNFEQGERFSQSRRYAHQLILWGFLLCFASTTSGTILHYLADAPAPYPLWSIPKAFGIPGGILLTLGCGWMLWLKSRADGHLSDQPSARADTAFVALLGFVGLSGLALYALRDTGGMGPALALHLGAVFALFVLTPYTKMAHGAYRFAALVRDAQVKEAQAQAA</sequence>
<keyword evidence="1" id="KW-0812">Transmembrane</keyword>
<dbReference type="AlphaFoldDB" id="A0A0L1JPB7"/>
<dbReference type="PATRIC" id="fig|1317121.7.peg.3197"/>
<evidence type="ECO:0000313" key="3">
    <source>
        <dbReference type="Proteomes" id="UP000036938"/>
    </source>
</evidence>
<dbReference type="EMBL" id="AQQZ01000005">
    <property type="protein sequence ID" value="KNG93258.1"/>
    <property type="molecule type" value="Genomic_DNA"/>
</dbReference>
<dbReference type="RefSeq" id="WP_050531214.1">
    <property type="nucleotide sequence ID" value="NZ_AQQZ01000005.1"/>
</dbReference>
<dbReference type="STRING" id="1317121.ATO11_12440"/>
<feature type="transmembrane region" description="Helical" evidence="1">
    <location>
        <begin position="309"/>
        <end position="329"/>
    </location>
</feature>
<dbReference type="SUPFAM" id="SSF103501">
    <property type="entry name" value="Respiratory nitrate reductase 1 gamma chain"/>
    <property type="match status" value="1"/>
</dbReference>
<reference evidence="2 3" key="1">
    <citation type="journal article" date="2015" name="Int. J. Syst. Evol. Microbiol.">
        <title>Aestuariivita atlantica sp. nov., isolated from deep sea sediment of the Atlantic Ocean.</title>
        <authorList>
            <person name="Li G."/>
            <person name="Lai Q."/>
            <person name="Du Y."/>
            <person name="Liu X."/>
            <person name="Sun F."/>
            <person name="Shao Z."/>
        </authorList>
    </citation>
    <scope>NUCLEOTIDE SEQUENCE [LARGE SCALE GENOMIC DNA]</scope>
    <source>
        <strain evidence="2 3">22II-S11-z3</strain>
    </source>
</reference>
<dbReference type="SUPFAM" id="SSF54862">
    <property type="entry name" value="4Fe-4S ferredoxins"/>
    <property type="match status" value="1"/>
</dbReference>
<comment type="caution">
    <text evidence="2">The sequence shown here is derived from an EMBL/GenBank/DDBJ whole genome shotgun (WGS) entry which is preliminary data.</text>
</comment>
<keyword evidence="1" id="KW-0472">Membrane</keyword>